<protein>
    <submittedName>
        <fullName evidence="1">Uncharacterized protein</fullName>
    </submittedName>
</protein>
<name>A0A8T9MSQ8_9NEIS</name>
<sequence>MLNTKELFQLVQTWEGNPDEYAAYFLYKKLKEDGCVNADGKVELIQRSGMFCPAPSPHSREDLGKRIRARIININRISEIYCQIHCLTCINFQKEEEVARRKHTRQQDLLANQSILSDREREELLYLNRWLHDRKERSYFTQYDEYVQEYCIKMYKVFLSDAESFLVPKNDVMKIVGEELLLQLSEKPLNSSS</sequence>
<dbReference type="Proteomes" id="UP000831534">
    <property type="component" value="Chromosome"/>
</dbReference>
<gene>
    <name evidence="1" type="ORF">LVJ77_08020</name>
</gene>
<dbReference type="AlphaFoldDB" id="A0A8T9MSQ8"/>
<dbReference type="RefSeq" id="WP_027010028.1">
    <property type="nucleotide sequence ID" value="NZ_CP091521.1"/>
</dbReference>
<organism evidence="1 2">
    <name type="scientific">Conchiformibius kuhniae</name>
    <dbReference type="NCBI Taxonomy" id="211502"/>
    <lineage>
        <taxon>Bacteria</taxon>
        <taxon>Pseudomonadati</taxon>
        <taxon>Pseudomonadota</taxon>
        <taxon>Betaproteobacteria</taxon>
        <taxon>Neisseriales</taxon>
        <taxon>Neisseriaceae</taxon>
        <taxon>Conchiformibius</taxon>
    </lineage>
</organism>
<dbReference type="KEGG" id="ckh:LVJ77_08020"/>
<evidence type="ECO:0000313" key="2">
    <source>
        <dbReference type="Proteomes" id="UP000831534"/>
    </source>
</evidence>
<evidence type="ECO:0000313" key="1">
    <source>
        <dbReference type="EMBL" id="UOP04311.1"/>
    </source>
</evidence>
<proteinExistence type="predicted"/>
<reference evidence="1" key="1">
    <citation type="journal article" date="2022" name="Res Sq">
        <title>Evolution of multicellular longitudinally dividing oral cavity symbionts (Neisseriaceae).</title>
        <authorList>
            <person name="Nyongesa S."/>
            <person name="Weber P."/>
            <person name="Bernet E."/>
            <person name="Pullido F."/>
            <person name="Nieckarz M."/>
            <person name="Delaby M."/>
            <person name="Nieves C."/>
            <person name="Viehboeck T."/>
            <person name="Krause N."/>
            <person name="Rivera-Millot A."/>
            <person name="Nakamura A."/>
            <person name="Vischer N."/>
            <person name="VanNieuwenhze M."/>
            <person name="Brun Y."/>
            <person name="Cava F."/>
            <person name="Bulgheresi S."/>
            <person name="Veyrier F."/>
        </authorList>
    </citation>
    <scope>NUCLEOTIDE SEQUENCE</scope>
    <source>
        <strain evidence="1">17694</strain>
    </source>
</reference>
<keyword evidence="2" id="KW-1185">Reference proteome</keyword>
<dbReference type="EMBL" id="CP091521">
    <property type="protein sequence ID" value="UOP04311.1"/>
    <property type="molecule type" value="Genomic_DNA"/>
</dbReference>
<accession>A0A8T9MSQ8</accession>
<reference evidence="1" key="2">
    <citation type="submission" date="2024-09" db="EMBL/GenBank/DDBJ databases">
        <authorList>
            <person name="Veyrier F.J."/>
        </authorList>
    </citation>
    <scope>NUCLEOTIDE SEQUENCE</scope>
    <source>
        <strain evidence="1">17694</strain>
    </source>
</reference>